<dbReference type="OrthoDB" id="1433532at2"/>
<evidence type="ECO:0000259" key="2">
    <source>
        <dbReference type="Pfam" id="PF07883"/>
    </source>
</evidence>
<dbReference type="RefSeq" id="WP_061533311.1">
    <property type="nucleotide sequence ID" value="NZ_CP013233.1"/>
</dbReference>
<dbReference type="InterPro" id="IPR013096">
    <property type="entry name" value="Cupin_2"/>
</dbReference>
<evidence type="ECO:0000313" key="3">
    <source>
        <dbReference type="EMBL" id="AMP09917.1"/>
    </source>
</evidence>
<dbReference type="InterPro" id="IPR014710">
    <property type="entry name" value="RmlC-like_jellyroll"/>
</dbReference>
<feature type="signal peptide" evidence="1">
    <location>
        <begin position="1"/>
        <end position="22"/>
    </location>
</feature>
<dbReference type="InterPro" id="IPR011051">
    <property type="entry name" value="RmlC_Cupin_sf"/>
</dbReference>
<dbReference type="Proteomes" id="UP000071778">
    <property type="component" value="Chromosome"/>
</dbReference>
<dbReference type="PATRIC" id="fig|279058.17.peg.2322"/>
<dbReference type="Gene3D" id="2.60.120.10">
    <property type="entry name" value="Jelly Rolls"/>
    <property type="match status" value="1"/>
</dbReference>
<reference evidence="3 4" key="1">
    <citation type="submission" date="2015-11" db="EMBL/GenBank/DDBJ databases">
        <title>Exploring the genomic traits of fungus-feeding bacterial genus Collimonas.</title>
        <authorList>
            <person name="Song C."/>
            <person name="Schmidt R."/>
            <person name="de Jager V."/>
            <person name="Krzyzanowska D."/>
            <person name="Jongedijk E."/>
            <person name="Cankar K."/>
            <person name="Beekwilder J."/>
            <person name="van Veen A."/>
            <person name="de Boer W."/>
            <person name="van Veen J.A."/>
            <person name="Garbeva P."/>
        </authorList>
    </citation>
    <scope>NUCLEOTIDE SEQUENCE [LARGE SCALE GENOMIC DNA]</scope>
    <source>
        <strain evidence="3 4">Ter282</strain>
    </source>
</reference>
<protein>
    <submittedName>
        <fullName evidence="3">Cupin domain protein</fullName>
    </submittedName>
</protein>
<gene>
    <name evidence="3" type="ORF">CAter282_2161</name>
</gene>
<keyword evidence="4" id="KW-1185">Reference proteome</keyword>
<dbReference type="Pfam" id="PF07883">
    <property type="entry name" value="Cupin_2"/>
    <property type="match status" value="1"/>
</dbReference>
<dbReference type="EMBL" id="CP013235">
    <property type="protein sequence ID" value="AMP09917.1"/>
    <property type="molecule type" value="Genomic_DNA"/>
</dbReference>
<accession>A0A127QIQ6</accession>
<organism evidence="3 4">
    <name type="scientific">Collimonas arenae</name>
    <dbReference type="NCBI Taxonomy" id="279058"/>
    <lineage>
        <taxon>Bacteria</taxon>
        <taxon>Pseudomonadati</taxon>
        <taxon>Pseudomonadota</taxon>
        <taxon>Betaproteobacteria</taxon>
        <taxon>Burkholderiales</taxon>
        <taxon>Oxalobacteraceae</taxon>
        <taxon>Collimonas</taxon>
    </lineage>
</organism>
<feature type="domain" description="Cupin type-2" evidence="2">
    <location>
        <begin position="75"/>
        <end position="129"/>
    </location>
</feature>
<dbReference type="AlphaFoldDB" id="A0A127QIQ6"/>
<proteinExistence type="predicted"/>
<keyword evidence="1" id="KW-0732">Signal</keyword>
<evidence type="ECO:0000256" key="1">
    <source>
        <dbReference type="SAM" id="SignalP"/>
    </source>
</evidence>
<evidence type="ECO:0000313" key="4">
    <source>
        <dbReference type="Proteomes" id="UP000071778"/>
    </source>
</evidence>
<name>A0A127QIQ6_9BURK</name>
<feature type="chain" id="PRO_5007277963" evidence="1">
    <location>
        <begin position="23"/>
        <end position="156"/>
    </location>
</feature>
<sequence length="156" mass="17023">MNIKFKALLLLSTAIFAGHAIAHDVAEGGVQAKHIKELISLPAADLKWETLPNSGGVKYANVRGNLAGKGPYEAFVIFPAGKNNPYHLHTQNLPTVVLKGTFYAIIDGKRIEYPAGSFYNLPSNMPHFSGCTPAEDCLLFQYQANHFDLVPVAEKK</sequence>
<dbReference type="SUPFAM" id="SSF51182">
    <property type="entry name" value="RmlC-like cupins"/>
    <property type="match status" value="1"/>
</dbReference>